<sequence length="381" mass="41359">METAQRTAVAETAVAEQDDGTETWTRAAERLPAQLRKDLLVRAAQHGIEPWRAVRDAVAAWCGVPAQAGARVEQAFRKECEARGLTTARALPEAARLWFDANPVPPVPRARRPVRTARRIVVCNQKGGVGKTAVSSGVAQALAERGERVLLVDYDPQGHLSQQLGVAVVEDEKESLSAHMAGDAKGGLASLLTTLDCGFSGDLVLLPACMDAFLLDVRLSRVRSRENALERALASVEHEFDTVVVDCPPSLGLGMDAAIAYSRTREGEPAGRSGVLVPVQAEDASATAFTMLMDQMEDLRADLGIQLSQLGLVVNLYDARRGYIATSSLEKWQALEQPRVLAVLPDRKEQREAVRLQRPLLSYAPGSEQAQLFRELARRLG</sequence>
<dbReference type="InterPro" id="IPR025669">
    <property type="entry name" value="AAA_dom"/>
</dbReference>
<dbReference type="PANTHER" id="PTHR13696">
    <property type="entry name" value="P-LOOP CONTAINING NUCLEOSIDE TRIPHOSPHATE HYDROLASE"/>
    <property type="match status" value="1"/>
</dbReference>
<comment type="caution">
    <text evidence="3">The sequence shown here is derived from an EMBL/GenBank/DDBJ whole genome shotgun (WGS) entry which is preliminary data.</text>
</comment>
<proteinExistence type="predicted"/>
<accession>A0ABV6UEF8</accession>
<dbReference type="PANTHER" id="PTHR13696:SF99">
    <property type="entry name" value="COBYRINIC ACID AC-DIAMIDE SYNTHASE"/>
    <property type="match status" value="1"/>
</dbReference>
<dbReference type="Gene3D" id="3.40.50.300">
    <property type="entry name" value="P-loop containing nucleotide triphosphate hydrolases"/>
    <property type="match status" value="1"/>
</dbReference>
<protein>
    <submittedName>
        <fullName evidence="3">ParA family protein</fullName>
    </submittedName>
</protein>
<gene>
    <name evidence="3" type="ORF">ACEZDJ_00715</name>
</gene>
<dbReference type="InterPro" id="IPR050678">
    <property type="entry name" value="DNA_Partitioning_ATPase"/>
</dbReference>
<dbReference type="CDD" id="cd02042">
    <property type="entry name" value="ParAB_family"/>
    <property type="match status" value="1"/>
</dbReference>
<evidence type="ECO:0000313" key="4">
    <source>
        <dbReference type="Proteomes" id="UP001592528"/>
    </source>
</evidence>
<evidence type="ECO:0000256" key="1">
    <source>
        <dbReference type="SAM" id="MobiDB-lite"/>
    </source>
</evidence>
<feature type="domain" description="AAA" evidence="2">
    <location>
        <begin position="118"/>
        <end position="303"/>
    </location>
</feature>
<name>A0ABV6UEF8_9ACTN</name>
<feature type="region of interest" description="Disordered" evidence="1">
    <location>
        <begin position="1"/>
        <end position="21"/>
    </location>
</feature>
<dbReference type="InterPro" id="IPR027417">
    <property type="entry name" value="P-loop_NTPase"/>
</dbReference>
<evidence type="ECO:0000313" key="3">
    <source>
        <dbReference type="EMBL" id="MFC1399814.1"/>
    </source>
</evidence>
<keyword evidence="4" id="KW-1185">Reference proteome</keyword>
<organism evidence="3 4">
    <name type="scientific">Streptacidiphilus cavernicola</name>
    <dbReference type="NCBI Taxonomy" id="3342716"/>
    <lineage>
        <taxon>Bacteria</taxon>
        <taxon>Bacillati</taxon>
        <taxon>Actinomycetota</taxon>
        <taxon>Actinomycetes</taxon>
        <taxon>Kitasatosporales</taxon>
        <taxon>Streptomycetaceae</taxon>
        <taxon>Streptacidiphilus</taxon>
    </lineage>
</organism>
<reference evidence="3 4" key="1">
    <citation type="submission" date="2024-09" db="EMBL/GenBank/DDBJ databases">
        <authorList>
            <person name="Lee S.D."/>
        </authorList>
    </citation>
    <scope>NUCLEOTIDE SEQUENCE [LARGE SCALE GENOMIC DNA]</scope>
    <source>
        <strain evidence="3 4">N1-5</strain>
    </source>
</reference>
<dbReference type="Proteomes" id="UP001592528">
    <property type="component" value="Unassembled WGS sequence"/>
</dbReference>
<evidence type="ECO:0000259" key="2">
    <source>
        <dbReference type="Pfam" id="PF13614"/>
    </source>
</evidence>
<dbReference type="EMBL" id="JBHEZZ010000001">
    <property type="protein sequence ID" value="MFC1399814.1"/>
    <property type="molecule type" value="Genomic_DNA"/>
</dbReference>
<dbReference type="Pfam" id="PF13614">
    <property type="entry name" value="AAA_31"/>
    <property type="match status" value="1"/>
</dbReference>
<dbReference type="RefSeq" id="WP_084713570.1">
    <property type="nucleotide sequence ID" value="NZ_JBHEZZ010000001.1"/>
</dbReference>
<dbReference type="SUPFAM" id="SSF52540">
    <property type="entry name" value="P-loop containing nucleoside triphosphate hydrolases"/>
    <property type="match status" value="1"/>
</dbReference>